<keyword evidence="1" id="KW-0472">Membrane</keyword>
<dbReference type="RefSeq" id="WP_254102397.1">
    <property type="nucleotide sequence ID" value="NZ_JANATA010000032.1"/>
</dbReference>
<reference evidence="2" key="1">
    <citation type="submission" date="2022-07" db="EMBL/GenBank/DDBJ databases">
        <title>Characterization of the Novel Bacterium Alteromonas immobilis LMIT006 and Alteromonas gregis LMIT007.</title>
        <authorList>
            <person name="Lin X."/>
        </authorList>
    </citation>
    <scope>NUCLEOTIDE SEQUENCE</scope>
    <source>
        <strain evidence="2">LMIT007</strain>
    </source>
</reference>
<dbReference type="AlphaFoldDB" id="A0AA42BMK3"/>
<dbReference type="Pfam" id="PF09945">
    <property type="entry name" value="DUF2177"/>
    <property type="match status" value="1"/>
</dbReference>
<dbReference type="EMBL" id="JANATA010000032">
    <property type="protein sequence ID" value="MCP3429714.1"/>
    <property type="molecule type" value="Genomic_DNA"/>
</dbReference>
<keyword evidence="3" id="KW-1185">Reference proteome</keyword>
<feature type="transmembrane region" description="Helical" evidence="1">
    <location>
        <begin position="12"/>
        <end position="31"/>
    </location>
</feature>
<evidence type="ECO:0000256" key="1">
    <source>
        <dbReference type="SAM" id="Phobius"/>
    </source>
</evidence>
<feature type="transmembrane region" description="Helical" evidence="1">
    <location>
        <begin position="118"/>
        <end position="140"/>
    </location>
</feature>
<keyword evidence="1" id="KW-0812">Transmembrane</keyword>
<gene>
    <name evidence="2" type="ORF">NLF92_12275</name>
</gene>
<keyword evidence="1" id="KW-1133">Transmembrane helix</keyword>
<sequence>MLNKFISFFKHILFSYFSILITFGILDYIWLGHIAGDFYTEAMQGFIKESVVVWPWFVFYLMYGFIIFVLAIVPNRDKPWYYSFIDGGLLGTAAYGTYNLTAYSLIDGFSLGLLLVDWPWGIFLTATSASVGWQVFILSLQQNNIPVSLDQ</sequence>
<name>A0AA42BMK3_9ALTE</name>
<dbReference type="InterPro" id="IPR018687">
    <property type="entry name" value="DUF2177_membr"/>
</dbReference>
<evidence type="ECO:0000313" key="3">
    <source>
        <dbReference type="Proteomes" id="UP001165413"/>
    </source>
</evidence>
<comment type="caution">
    <text evidence="2">The sequence shown here is derived from an EMBL/GenBank/DDBJ whole genome shotgun (WGS) entry which is preliminary data.</text>
</comment>
<evidence type="ECO:0000313" key="2">
    <source>
        <dbReference type="EMBL" id="MCP3429714.1"/>
    </source>
</evidence>
<protein>
    <submittedName>
        <fullName evidence="2">DUF2177 family protein</fullName>
    </submittedName>
</protein>
<feature type="transmembrane region" description="Helical" evidence="1">
    <location>
        <begin position="51"/>
        <end position="73"/>
    </location>
</feature>
<accession>A0AA42BMK3</accession>
<proteinExistence type="predicted"/>
<dbReference type="Proteomes" id="UP001165413">
    <property type="component" value="Unassembled WGS sequence"/>
</dbReference>
<feature type="transmembrane region" description="Helical" evidence="1">
    <location>
        <begin position="80"/>
        <end position="98"/>
    </location>
</feature>
<organism evidence="2 3">
    <name type="scientific">Opacimonas viscosa</name>
    <dbReference type="NCBI Taxonomy" id="2961944"/>
    <lineage>
        <taxon>Bacteria</taxon>
        <taxon>Pseudomonadati</taxon>
        <taxon>Pseudomonadota</taxon>
        <taxon>Gammaproteobacteria</taxon>
        <taxon>Alteromonadales</taxon>
        <taxon>Alteromonadaceae</taxon>
        <taxon>Opacimonas</taxon>
    </lineage>
</organism>